<name>A0A8J2Q0W2_9HEXA</name>
<dbReference type="GO" id="GO:0032418">
    <property type="term" value="P:lysosome localization"/>
    <property type="evidence" value="ECO:0007669"/>
    <property type="project" value="InterPro"/>
</dbReference>
<feature type="region of interest" description="Disordered" evidence="7">
    <location>
        <begin position="1"/>
        <end position="63"/>
    </location>
</feature>
<evidence type="ECO:0000313" key="9">
    <source>
        <dbReference type="Proteomes" id="UP000708208"/>
    </source>
</evidence>
<accession>A0A8J2Q0W2</accession>
<dbReference type="PANTHER" id="PTHR31634:SF2">
    <property type="entry name" value="BLOC-1-RELATED COMPLEX SUBUNIT 5"/>
    <property type="match status" value="1"/>
</dbReference>
<dbReference type="GO" id="GO:1903744">
    <property type="term" value="P:positive regulation of anterograde synaptic vesicle transport"/>
    <property type="evidence" value="ECO:0007669"/>
    <property type="project" value="TreeGrafter"/>
</dbReference>
<keyword evidence="9" id="KW-1185">Reference proteome</keyword>
<dbReference type="AlphaFoldDB" id="A0A8J2Q0W2"/>
<organism evidence="8 9">
    <name type="scientific">Allacma fusca</name>
    <dbReference type="NCBI Taxonomy" id="39272"/>
    <lineage>
        <taxon>Eukaryota</taxon>
        <taxon>Metazoa</taxon>
        <taxon>Ecdysozoa</taxon>
        <taxon>Arthropoda</taxon>
        <taxon>Hexapoda</taxon>
        <taxon>Collembola</taxon>
        <taxon>Symphypleona</taxon>
        <taxon>Sminthuridae</taxon>
        <taxon>Allacma</taxon>
    </lineage>
</organism>
<dbReference type="GO" id="GO:0030672">
    <property type="term" value="C:synaptic vesicle membrane"/>
    <property type="evidence" value="ECO:0007669"/>
    <property type="project" value="TreeGrafter"/>
</dbReference>
<dbReference type="CDD" id="cd22789">
    <property type="entry name" value="BORCS5-like"/>
    <property type="match status" value="1"/>
</dbReference>
<evidence type="ECO:0000313" key="8">
    <source>
        <dbReference type="EMBL" id="CAG7836082.1"/>
    </source>
</evidence>
<evidence type="ECO:0000256" key="1">
    <source>
        <dbReference type="ARBA" id="ARBA00004122"/>
    </source>
</evidence>
<comment type="similarity">
    <text evidence="2">Belongs to the BORCS5 family.</text>
</comment>
<feature type="compositionally biased region" description="Polar residues" evidence="7">
    <location>
        <begin position="49"/>
        <end position="63"/>
    </location>
</feature>
<comment type="subcellular location">
    <subcellularLocation>
        <location evidence="1">Lysosome membrane</location>
        <topology evidence="1">Lipid-anchor</topology>
        <orientation evidence="1">Cytoplasmic side</orientation>
    </subcellularLocation>
</comment>
<keyword evidence="4" id="KW-0472">Membrane</keyword>
<evidence type="ECO:0000256" key="4">
    <source>
        <dbReference type="ARBA" id="ARBA00023136"/>
    </source>
</evidence>
<dbReference type="OrthoDB" id="10035640at2759"/>
<dbReference type="InterPro" id="IPR018780">
    <property type="entry name" value="TBORCS5"/>
</dbReference>
<evidence type="ECO:0000256" key="6">
    <source>
        <dbReference type="ARBA" id="ARBA00023288"/>
    </source>
</evidence>
<keyword evidence="6" id="KW-0449">Lipoprotein</keyword>
<evidence type="ECO:0000256" key="7">
    <source>
        <dbReference type="SAM" id="MobiDB-lite"/>
    </source>
</evidence>
<dbReference type="GO" id="GO:0098574">
    <property type="term" value="C:cytoplasmic side of lysosomal membrane"/>
    <property type="evidence" value="ECO:0007669"/>
    <property type="project" value="TreeGrafter"/>
</dbReference>
<dbReference type="EMBL" id="CAJVCH010570870">
    <property type="protein sequence ID" value="CAG7836082.1"/>
    <property type="molecule type" value="Genomic_DNA"/>
</dbReference>
<comment type="caution">
    <text evidence="8">The sequence shown here is derived from an EMBL/GenBank/DDBJ whole genome shotgun (WGS) entry which is preliminary data.</text>
</comment>
<dbReference type="GO" id="GO:0099078">
    <property type="term" value="C:BORC complex"/>
    <property type="evidence" value="ECO:0007669"/>
    <property type="project" value="TreeGrafter"/>
</dbReference>
<dbReference type="Proteomes" id="UP000708208">
    <property type="component" value="Unassembled WGS sequence"/>
</dbReference>
<dbReference type="GO" id="GO:0072384">
    <property type="term" value="P:organelle transport along microtubule"/>
    <property type="evidence" value="ECO:0007669"/>
    <property type="project" value="TreeGrafter"/>
</dbReference>
<keyword evidence="5" id="KW-0458">Lysosome</keyword>
<dbReference type="PANTHER" id="PTHR31634">
    <property type="entry name" value="BLOC-1-RELATED COMPLEX SUBUNIT 5"/>
    <property type="match status" value="1"/>
</dbReference>
<evidence type="ECO:0000256" key="3">
    <source>
        <dbReference type="ARBA" id="ARBA00022300"/>
    </source>
</evidence>
<evidence type="ECO:0000256" key="5">
    <source>
        <dbReference type="ARBA" id="ARBA00023228"/>
    </source>
</evidence>
<sequence length="259" mass="29244">MGAEQSFNRKIPGSFGERDSSGSNINELRIPGQMNPDKVDGFNEEENTGGYSRSIDNNGNKDFQEENSSLMTRSTLVVVKSIPTEVPKIESDPLMQRLNAIPNFLPIIDNPNRKFPWSKPQSPQLTSKLHTSSVIRMGRLYNGFVRKHTTIIVKNQQELNLEIKQVDRDVDALVKLFITRQKKCAHYALKLGQVSEISKTVSKCQTTLTDILKTAEILNDLLPPEDKLEAFDWCPEEENNMLNIDVKVESPVSISQLTE</sequence>
<dbReference type="Pfam" id="PF10158">
    <property type="entry name" value="LOH1CR12"/>
    <property type="match status" value="1"/>
</dbReference>
<proteinExistence type="inferred from homology"/>
<reference evidence="8" key="1">
    <citation type="submission" date="2021-06" db="EMBL/GenBank/DDBJ databases">
        <authorList>
            <person name="Hodson N. C."/>
            <person name="Mongue J. A."/>
            <person name="Jaron S. K."/>
        </authorList>
    </citation>
    <scope>NUCLEOTIDE SEQUENCE</scope>
</reference>
<gene>
    <name evidence="8" type="ORF">AFUS01_LOCUS45368</name>
</gene>
<evidence type="ECO:0000256" key="2">
    <source>
        <dbReference type="ARBA" id="ARBA00010235"/>
    </source>
</evidence>
<protein>
    <recommendedName>
        <fullName evidence="3">BLOC-1-related complex subunit 5</fullName>
    </recommendedName>
</protein>